<feature type="compositionally biased region" description="Basic and acidic residues" evidence="1">
    <location>
        <begin position="307"/>
        <end position="316"/>
    </location>
</feature>
<feature type="compositionally biased region" description="Polar residues" evidence="1">
    <location>
        <begin position="156"/>
        <end position="172"/>
    </location>
</feature>
<dbReference type="Proteomes" id="UP001281614">
    <property type="component" value="Unassembled WGS sequence"/>
</dbReference>
<keyword evidence="3" id="KW-1185">Reference proteome</keyword>
<evidence type="ECO:0000256" key="1">
    <source>
        <dbReference type="SAM" id="MobiDB-lite"/>
    </source>
</evidence>
<feature type="region of interest" description="Disordered" evidence="1">
    <location>
        <begin position="1"/>
        <end position="22"/>
    </location>
</feature>
<comment type="caution">
    <text evidence="2">The sequence shown here is derived from an EMBL/GenBank/DDBJ whole genome shotgun (WGS) entry which is preliminary data.</text>
</comment>
<accession>A0AAD9Y8G8</accession>
<reference evidence="2" key="1">
    <citation type="submission" date="2023-02" db="EMBL/GenBank/DDBJ databases">
        <title>Colletotrichum kahawae CIFC_Que2 genome sequencing and assembly.</title>
        <authorList>
            <person name="Baroncelli R."/>
        </authorList>
    </citation>
    <scope>NUCLEOTIDE SEQUENCE</scope>
    <source>
        <strain evidence="2">CIFC_Que2</strain>
    </source>
</reference>
<feature type="compositionally biased region" description="Polar residues" evidence="1">
    <location>
        <begin position="12"/>
        <end position="22"/>
    </location>
</feature>
<sequence>MAMVRITPAPRASSSQTGSAQVSAKTVMRVDSRLKRADEGITQGMTHRLDKVIRDTEDIRRRTLESALVDMPLDFEEHERPWVAERIKNSFRGGDKPSMFKEPAYYLHGQIGTDDIPASPHVDPTKQQVEVTDPVSEPSVHVFSAQKPPDPEKPRQQSVATTPTITPQSNPGSGRPKRQLLRSEVSDEGQHKKARLPSKGAAAKSYSDKREVNRPVRRYIIEMRYPESWIFSYVTNGVQEHFILRCPVSSCRDRTFSQNPVQSGFGITHLRNHGLKIANEDDLVQNYARRMIVRDESETGPMATSFVERHNEDINRPYDTANDEDTDSKTDVDEDIDELGQNASPPPRALKAVRSEIEKSAPAYRMNLMHGGQKKITSRKISGEDCTHYLVWPPGEL</sequence>
<feature type="region of interest" description="Disordered" evidence="1">
    <location>
        <begin position="305"/>
        <end position="349"/>
    </location>
</feature>
<protein>
    <submittedName>
        <fullName evidence="2">Uncharacterized protein</fullName>
    </submittedName>
</protein>
<feature type="region of interest" description="Disordered" evidence="1">
    <location>
        <begin position="111"/>
        <end position="209"/>
    </location>
</feature>
<feature type="compositionally biased region" description="Acidic residues" evidence="1">
    <location>
        <begin position="321"/>
        <end position="338"/>
    </location>
</feature>
<proteinExistence type="predicted"/>
<organism evidence="2 3">
    <name type="scientific">Colletotrichum kahawae</name>
    <name type="common">Coffee berry disease fungus</name>
    <dbReference type="NCBI Taxonomy" id="34407"/>
    <lineage>
        <taxon>Eukaryota</taxon>
        <taxon>Fungi</taxon>
        <taxon>Dikarya</taxon>
        <taxon>Ascomycota</taxon>
        <taxon>Pezizomycotina</taxon>
        <taxon>Sordariomycetes</taxon>
        <taxon>Hypocreomycetidae</taxon>
        <taxon>Glomerellales</taxon>
        <taxon>Glomerellaceae</taxon>
        <taxon>Colletotrichum</taxon>
        <taxon>Colletotrichum gloeosporioides species complex</taxon>
    </lineage>
</organism>
<dbReference type="AlphaFoldDB" id="A0AAD9Y8G8"/>
<evidence type="ECO:0000313" key="2">
    <source>
        <dbReference type="EMBL" id="KAK2752283.1"/>
    </source>
</evidence>
<dbReference type="EMBL" id="VYYT01000252">
    <property type="protein sequence ID" value="KAK2752283.1"/>
    <property type="molecule type" value="Genomic_DNA"/>
</dbReference>
<gene>
    <name evidence="2" type="ORF">CKAH01_17736</name>
</gene>
<evidence type="ECO:0000313" key="3">
    <source>
        <dbReference type="Proteomes" id="UP001281614"/>
    </source>
</evidence>
<name>A0AAD9Y8G8_COLKA</name>